<evidence type="ECO:0000313" key="2">
    <source>
        <dbReference type="EMBL" id="CAB4012745.1"/>
    </source>
</evidence>
<accession>A0A6S7I231</accession>
<evidence type="ECO:0000313" key="3">
    <source>
        <dbReference type="Proteomes" id="UP001152795"/>
    </source>
</evidence>
<reference evidence="2" key="1">
    <citation type="submission" date="2020-04" db="EMBL/GenBank/DDBJ databases">
        <authorList>
            <person name="Alioto T."/>
            <person name="Alioto T."/>
            <person name="Gomez Garrido J."/>
        </authorList>
    </citation>
    <scope>NUCLEOTIDE SEQUENCE</scope>
    <source>
        <strain evidence="2">A484AB</strain>
    </source>
</reference>
<name>A0A6S7I231_PARCT</name>
<feature type="compositionally biased region" description="Basic and acidic residues" evidence="1">
    <location>
        <begin position="1"/>
        <end position="10"/>
    </location>
</feature>
<dbReference type="Proteomes" id="UP001152795">
    <property type="component" value="Unassembled WGS sequence"/>
</dbReference>
<comment type="caution">
    <text evidence="2">The sequence shown here is derived from an EMBL/GenBank/DDBJ whole genome shotgun (WGS) entry which is preliminary data.</text>
</comment>
<protein>
    <submittedName>
        <fullName evidence="2">Uncharacterized protein</fullName>
    </submittedName>
</protein>
<feature type="region of interest" description="Disordered" evidence="1">
    <location>
        <begin position="1"/>
        <end position="20"/>
    </location>
</feature>
<dbReference type="AlphaFoldDB" id="A0A6S7I231"/>
<dbReference type="EMBL" id="CACRXK020007618">
    <property type="protein sequence ID" value="CAB4012745.1"/>
    <property type="molecule type" value="Genomic_DNA"/>
</dbReference>
<gene>
    <name evidence="2" type="ORF">PACLA_8A017863</name>
</gene>
<evidence type="ECO:0000256" key="1">
    <source>
        <dbReference type="SAM" id="MobiDB-lite"/>
    </source>
</evidence>
<keyword evidence="3" id="KW-1185">Reference proteome</keyword>
<organism evidence="2 3">
    <name type="scientific">Paramuricea clavata</name>
    <name type="common">Red gorgonian</name>
    <name type="synonym">Violescent sea-whip</name>
    <dbReference type="NCBI Taxonomy" id="317549"/>
    <lineage>
        <taxon>Eukaryota</taxon>
        <taxon>Metazoa</taxon>
        <taxon>Cnidaria</taxon>
        <taxon>Anthozoa</taxon>
        <taxon>Octocorallia</taxon>
        <taxon>Malacalcyonacea</taxon>
        <taxon>Plexauridae</taxon>
        <taxon>Paramuricea</taxon>
    </lineage>
</organism>
<proteinExistence type="predicted"/>
<sequence>MYENLLNHDPESEDPDAEKPTYEGIELKCGWKVIGTENLATSNAKSKQVLTNWVERTIEDSFKEVSTFASDLSASFQNRIETCGVTEEVGKANFFDIEEIFQLLCGERLLNDHVRVREGDLEVFGAASFELFFQEVCNLSHIKAKDDELFDERLSRNVLRQWKSAIRHLVWEKAMKNLLLSCLKPVNDNGITTAVTTDPEAKLEKMETVAQEDCKLNLHPLFALKFTSHASFQCFVDESKVASLLYTNEILYDKAGSVAMTAFDIATSIGGSEAIVESFYSVMDTQRQVRQLHTTLENRTILDWATSNVLNLEDVISKAAKLYVDGSSSLKLPRHRVGVMKKKTEKSYKASQVLTRMKSEKGRYSFLS</sequence>